<feature type="domain" description="RCK C-terminal" evidence="8">
    <location>
        <begin position="142"/>
        <end position="226"/>
    </location>
</feature>
<evidence type="ECO:0000256" key="5">
    <source>
        <dbReference type="ARBA" id="ARBA00023027"/>
    </source>
</evidence>
<keyword evidence="10" id="KW-1185">Reference proteome</keyword>
<evidence type="ECO:0000256" key="1">
    <source>
        <dbReference type="ARBA" id="ARBA00017378"/>
    </source>
</evidence>
<evidence type="ECO:0000256" key="4">
    <source>
        <dbReference type="ARBA" id="ARBA00022958"/>
    </source>
</evidence>
<reference evidence="9 10" key="1">
    <citation type="journal article" date="2013" name="Genome Announc.">
        <title>Draft Genome Sequence of Methylophaga lonarensis MPLT, a Haloalkaliphilic (Non-Methane-Utilizing) Methylotroph.</title>
        <authorList>
            <person name="Shetty S.A."/>
            <person name="Marathe N.P."/>
            <person name="Munot H."/>
            <person name="Antony C.P."/>
            <person name="Dhotre D.P."/>
            <person name="Murrell J.C."/>
            <person name="Shouche Y.S."/>
        </authorList>
    </citation>
    <scope>NUCLEOTIDE SEQUENCE [LARGE SCALE GENOMIC DNA]</scope>
    <source>
        <strain evidence="9 10">MPL</strain>
    </source>
</reference>
<dbReference type="InterPro" id="IPR036291">
    <property type="entry name" value="NAD(P)-bd_dom_sf"/>
</dbReference>
<dbReference type="InterPro" id="IPR050721">
    <property type="entry name" value="Trk_Ktr_HKT_K-transport"/>
</dbReference>
<evidence type="ECO:0000256" key="6">
    <source>
        <dbReference type="ARBA" id="ARBA00023065"/>
    </source>
</evidence>
<dbReference type="InterPro" id="IPR003148">
    <property type="entry name" value="RCK_N"/>
</dbReference>
<evidence type="ECO:0000313" key="9">
    <source>
        <dbReference type="EMBL" id="EMR12158.1"/>
    </source>
</evidence>
<dbReference type="GO" id="GO:0015079">
    <property type="term" value="F:potassium ion transmembrane transporter activity"/>
    <property type="evidence" value="ECO:0007669"/>
    <property type="project" value="InterPro"/>
</dbReference>
<dbReference type="EMBL" id="APHR01000069">
    <property type="protein sequence ID" value="EMR12158.1"/>
    <property type="molecule type" value="Genomic_DNA"/>
</dbReference>
<evidence type="ECO:0000256" key="2">
    <source>
        <dbReference type="ARBA" id="ARBA00022448"/>
    </source>
</evidence>
<dbReference type="NCBIfam" id="NF007032">
    <property type="entry name" value="PRK09496.1-4"/>
    <property type="match status" value="1"/>
</dbReference>
<accession>M7NTQ7</accession>
<dbReference type="SUPFAM" id="SSF116726">
    <property type="entry name" value="TrkA C-terminal domain-like"/>
    <property type="match status" value="2"/>
</dbReference>
<keyword evidence="4" id="KW-0630">Potassium</keyword>
<dbReference type="Gene3D" id="3.30.70.1450">
    <property type="entry name" value="Regulator of K+ conductance, C-terminal domain"/>
    <property type="match status" value="2"/>
</dbReference>
<dbReference type="AlphaFoldDB" id="M7NTQ7"/>
<keyword evidence="5" id="KW-0520">NAD</keyword>
<dbReference type="InterPro" id="IPR036721">
    <property type="entry name" value="RCK_C_sf"/>
</dbReference>
<dbReference type="PANTHER" id="PTHR43833:SF5">
    <property type="entry name" value="TRK SYSTEM POTASSIUM UPTAKE PROTEIN TRKA"/>
    <property type="match status" value="1"/>
</dbReference>
<dbReference type="RefSeq" id="WP_009727311.1">
    <property type="nucleotide sequence ID" value="NZ_APHR01000069.1"/>
</dbReference>
<dbReference type="InterPro" id="IPR006037">
    <property type="entry name" value="RCK_C"/>
</dbReference>
<keyword evidence="3" id="KW-0633">Potassium transport</keyword>
<dbReference type="NCBIfam" id="NF007031">
    <property type="entry name" value="PRK09496.1-2"/>
    <property type="match status" value="1"/>
</dbReference>
<dbReference type="PANTHER" id="PTHR43833">
    <property type="entry name" value="POTASSIUM CHANNEL PROTEIN 2-RELATED-RELATED"/>
    <property type="match status" value="1"/>
</dbReference>
<evidence type="ECO:0000256" key="3">
    <source>
        <dbReference type="ARBA" id="ARBA00022538"/>
    </source>
</evidence>
<evidence type="ECO:0000313" key="10">
    <source>
        <dbReference type="Proteomes" id="UP000012019"/>
    </source>
</evidence>
<feature type="domain" description="RCK N-terminal" evidence="7">
    <location>
        <begin position="1"/>
        <end position="122"/>
    </location>
</feature>
<evidence type="ECO:0000259" key="8">
    <source>
        <dbReference type="PROSITE" id="PS51202"/>
    </source>
</evidence>
<dbReference type="InterPro" id="IPR006036">
    <property type="entry name" value="K_uptake_TrkA"/>
</dbReference>
<dbReference type="Pfam" id="PF02254">
    <property type="entry name" value="TrkA_N"/>
    <property type="match status" value="2"/>
</dbReference>
<proteinExistence type="predicted"/>
<dbReference type="GO" id="GO:0005886">
    <property type="term" value="C:plasma membrane"/>
    <property type="evidence" value="ECO:0007669"/>
    <property type="project" value="InterPro"/>
</dbReference>
<dbReference type="SUPFAM" id="SSF51735">
    <property type="entry name" value="NAD(P)-binding Rossmann-fold domains"/>
    <property type="match status" value="2"/>
</dbReference>
<comment type="caution">
    <text evidence="9">The sequence shown here is derived from an EMBL/GenBank/DDBJ whole genome shotgun (WGS) entry which is preliminary data.</text>
</comment>
<dbReference type="Gene3D" id="3.40.50.720">
    <property type="entry name" value="NAD(P)-binding Rossmann-like Domain"/>
    <property type="match status" value="2"/>
</dbReference>
<dbReference type="Proteomes" id="UP000012019">
    <property type="component" value="Unassembled WGS sequence"/>
</dbReference>
<feature type="domain" description="RCK C-terminal" evidence="8">
    <location>
        <begin position="367"/>
        <end position="452"/>
    </location>
</feature>
<organism evidence="9 10">
    <name type="scientific">Methylophaga lonarensis MPL</name>
    <dbReference type="NCBI Taxonomy" id="1286106"/>
    <lineage>
        <taxon>Bacteria</taxon>
        <taxon>Pseudomonadati</taxon>
        <taxon>Pseudomonadota</taxon>
        <taxon>Gammaproteobacteria</taxon>
        <taxon>Thiotrichales</taxon>
        <taxon>Piscirickettsiaceae</taxon>
        <taxon>Methylophaga</taxon>
    </lineage>
</organism>
<dbReference type="PRINTS" id="PR00335">
    <property type="entry name" value="KUPTAKETRKA"/>
</dbReference>
<dbReference type="NCBIfam" id="NF007039">
    <property type="entry name" value="PRK09496.3-2"/>
    <property type="match status" value="1"/>
</dbReference>
<dbReference type="STRING" id="1286106.MPL1_11783"/>
<dbReference type="OrthoDB" id="9775180at2"/>
<dbReference type="eggNOG" id="COG0569">
    <property type="taxonomic scope" value="Bacteria"/>
</dbReference>
<name>M7NTQ7_9GAMM</name>
<dbReference type="FunFam" id="3.40.50.720:FF:000042">
    <property type="entry name" value="Trk system potassium transporter TrkA"/>
    <property type="match status" value="1"/>
</dbReference>
<keyword evidence="2" id="KW-0813">Transport</keyword>
<evidence type="ECO:0000259" key="7">
    <source>
        <dbReference type="PROSITE" id="PS51201"/>
    </source>
</evidence>
<feature type="domain" description="RCK N-terminal" evidence="7">
    <location>
        <begin position="231"/>
        <end position="349"/>
    </location>
</feature>
<dbReference type="PATRIC" id="fig|1286106.3.peg.2357"/>
<dbReference type="PROSITE" id="PS51202">
    <property type="entry name" value="RCK_C"/>
    <property type="match status" value="2"/>
</dbReference>
<gene>
    <name evidence="9" type="primary">trkA</name>
    <name evidence="9" type="ORF">MPL1_11783</name>
</gene>
<dbReference type="NCBIfam" id="NF007030">
    <property type="entry name" value="PRK09496.1-1"/>
    <property type="match status" value="1"/>
</dbReference>
<dbReference type="Pfam" id="PF02080">
    <property type="entry name" value="TrkA_C"/>
    <property type="match status" value="2"/>
</dbReference>
<keyword evidence="6" id="KW-0406">Ion transport</keyword>
<dbReference type="PROSITE" id="PS51201">
    <property type="entry name" value="RCK_N"/>
    <property type="match status" value="2"/>
</dbReference>
<protein>
    <recommendedName>
        <fullName evidence="1">Trk system potassium uptake protein TrkA</fullName>
    </recommendedName>
</protein>
<sequence length="457" mass="50267">MKIIILGAGQVGSSTAESLANEGNDITIIDQNPILLERLQEHLDIRTVVGFAAYPETLLKAGVEDADMLIAVTHNDEVNMVACQIASSLFNTPKKLARVRATDYLEYPALFNLDAIPIDVSISPEQLVTEYIADLIEQPDTLQVLNFFEGLAQLVAVKIDHGSDMDGRSIEDLLALLPKVQMRVAAIFRNEQLIKPDGGASLQADDELFFLAKKQQVRDLVKVFKKDYQPYQRLVIAGGGHIGKQLAQRLEQDHHIKIIEHDESRARTLAGELHSSLVLHGDVGDANLLKEEQINKTDVFCAVTNDDEANILSAMLAKRLGVRKAFSIISKASHVDLVEGTSIDIAVSPAQITIGTLLRHVRRGDVVTVHSLRQGAAEAIEIVAHGDKQTSQVVGRRLDELRLPASATVGALLRDGQIFFAHKEIQIQSEDHLVIFIANQQDVDAVEKLFQVGFEFL</sequence>